<accession>A0ABX6IN25</accession>
<dbReference type="Proteomes" id="UP001059836">
    <property type="component" value="Chromosome"/>
</dbReference>
<keyword evidence="1" id="KW-0472">Membrane</keyword>
<name>A0ABX6IN25_9ACTN</name>
<evidence type="ECO:0000313" key="3">
    <source>
        <dbReference type="Proteomes" id="UP001059836"/>
    </source>
</evidence>
<keyword evidence="1" id="KW-1133">Transmembrane helix</keyword>
<reference evidence="2" key="1">
    <citation type="journal article" date="2021" name="Nat. Microbiol.">
        <title>Cocultivation of an ultrasmall environmental parasitic bacterium with lytic ability against bacteria associated with wastewater foams.</title>
        <authorList>
            <person name="Batinovic S."/>
            <person name="Rose J.J.A."/>
            <person name="Ratcliffe J."/>
            <person name="Seviour R.J."/>
            <person name="Petrovski S."/>
        </authorList>
    </citation>
    <scope>NUCLEOTIDE SEQUENCE</scope>
    <source>
        <strain evidence="2">CON9</strain>
    </source>
</reference>
<keyword evidence="1" id="KW-0812">Transmembrane</keyword>
<protein>
    <recommendedName>
        <fullName evidence="4">DUF202 domain-containing protein</fullName>
    </recommendedName>
</protein>
<feature type="transmembrane region" description="Helical" evidence="1">
    <location>
        <begin position="73"/>
        <end position="96"/>
    </location>
</feature>
<organism evidence="2 3">
    <name type="scientific">Gordonia pseudamarae</name>
    <dbReference type="NCBI Taxonomy" id="2831662"/>
    <lineage>
        <taxon>Bacteria</taxon>
        <taxon>Bacillati</taxon>
        <taxon>Actinomycetota</taxon>
        <taxon>Actinomycetes</taxon>
        <taxon>Mycobacteriales</taxon>
        <taxon>Gordoniaceae</taxon>
        <taxon>Gordonia</taxon>
    </lineage>
</organism>
<dbReference type="EMBL" id="CP045809">
    <property type="protein sequence ID" value="QHN37343.1"/>
    <property type="molecule type" value="Genomic_DNA"/>
</dbReference>
<keyword evidence="3" id="KW-1185">Reference proteome</keyword>
<proteinExistence type="predicted"/>
<gene>
    <name evidence="2" type="ORF">GII31_04550</name>
</gene>
<evidence type="ECO:0000313" key="2">
    <source>
        <dbReference type="EMBL" id="QHN37343.1"/>
    </source>
</evidence>
<evidence type="ECO:0008006" key="4">
    <source>
        <dbReference type="Google" id="ProtNLM"/>
    </source>
</evidence>
<feature type="transmembrane region" description="Helical" evidence="1">
    <location>
        <begin position="38"/>
        <end position="61"/>
    </location>
</feature>
<sequence>MSASAGEVPAPANDRAQRFARDLDALTVADPAAKRSQLWIRLGVAAMAAGIAVPIIAYFISHNTSDPLVQRDAVILALTGVAIAIVGSVVFLRFSLTNFLRFWLARQAFDMGALAERVTGGGRDVEQTAERRGISTDLPVR</sequence>
<evidence type="ECO:0000256" key="1">
    <source>
        <dbReference type="SAM" id="Phobius"/>
    </source>
</evidence>